<dbReference type="Proteomes" id="UP000249218">
    <property type="component" value="Unassembled WGS sequence"/>
</dbReference>
<evidence type="ECO:0000313" key="2">
    <source>
        <dbReference type="Proteomes" id="UP000249218"/>
    </source>
</evidence>
<proteinExistence type="predicted"/>
<evidence type="ECO:0000313" key="1">
    <source>
        <dbReference type="EMBL" id="PZC73655.1"/>
    </source>
</evidence>
<name>A0A2W1BIX4_HELAM</name>
<dbReference type="EMBL" id="KZ150093">
    <property type="protein sequence ID" value="PZC73655.1"/>
    <property type="molecule type" value="Genomic_DNA"/>
</dbReference>
<protein>
    <submittedName>
        <fullName evidence="1">Uncharacterized protein</fullName>
    </submittedName>
</protein>
<accession>A0A2W1BIX4</accession>
<keyword evidence="2" id="KW-1185">Reference proteome</keyword>
<gene>
    <name evidence="1" type="primary">HaOG208988</name>
    <name evidence="1" type="ORF">B5X24_HaOG208988</name>
</gene>
<organism evidence="1 2">
    <name type="scientific">Helicoverpa armigera</name>
    <name type="common">Cotton bollworm</name>
    <name type="synonym">Heliothis armigera</name>
    <dbReference type="NCBI Taxonomy" id="29058"/>
    <lineage>
        <taxon>Eukaryota</taxon>
        <taxon>Metazoa</taxon>
        <taxon>Ecdysozoa</taxon>
        <taxon>Arthropoda</taxon>
        <taxon>Hexapoda</taxon>
        <taxon>Insecta</taxon>
        <taxon>Pterygota</taxon>
        <taxon>Neoptera</taxon>
        <taxon>Endopterygota</taxon>
        <taxon>Lepidoptera</taxon>
        <taxon>Glossata</taxon>
        <taxon>Ditrysia</taxon>
        <taxon>Noctuoidea</taxon>
        <taxon>Noctuidae</taxon>
        <taxon>Heliothinae</taxon>
        <taxon>Helicoverpa</taxon>
    </lineage>
</organism>
<reference evidence="1 2" key="1">
    <citation type="journal article" date="2017" name="BMC Biol.">
        <title>Genomic innovations, transcriptional plasticity and gene loss underlying the evolution and divergence of two highly polyphagous and invasive Helicoverpa pest species.</title>
        <authorList>
            <person name="Pearce S.L."/>
            <person name="Clarke D.F."/>
            <person name="East P.D."/>
            <person name="Elfekih S."/>
            <person name="Gordon K.H."/>
            <person name="Jermiin L.S."/>
            <person name="McGaughran A."/>
            <person name="Oakeshott J.G."/>
            <person name="Papanikolaou A."/>
            <person name="Perera O.P."/>
            <person name="Rane R.V."/>
            <person name="Richards S."/>
            <person name="Tay W.T."/>
            <person name="Walsh T.K."/>
            <person name="Anderson A."/>
            <person name="Anderson C.J."/>
            <person name="Asgari S."/>
            <person name="Board P.G."/>
            <person name="Bretschneider A."/>
            <person name="Campbell P.M."/>
            <person name="Chertemps T."/>
            <person name="Christeller J.T."/>
            <person name="Coppin C.W."/>
            <person name="Downes S.J."/>
            <person name="Duan G."/>
            <person name="Farnsworth C.A."/>
            <person name="Good R.T."/>
            <person name="Han L.B."/>
            <person name="Han Y.C."/>
            <person name="Hatje K."/>
            <person name="Horne I."/>
            <person name="Huang Y.P."/>
            <person name="Hughes D.S."/>
            <person name="Jacquin-Joly E."/>
            <person name="James W."/>
            <person name="Jhangiani S."/>
            <person name="Kollmar M."/>
            <person name="Kuwar S.S."/>
            <person name="Li S."/>
            <person name="Liu N.Y."/>
            <person name="Maibeche M.T."/>
            <person name="Miller J.R."/>
            <person name="Montagne N."/>
            <person name="Perry T."/>
            <person name="Qu J."/>
            <person name="Song S.V."/>
            <person name="Sutton G.G."/>
            <person name="Vogel H."/>
            <person name="Walenz B.P."/>
            <person name="Xu W."/>
            <person name="Zhang H.J."/>
            <person name="Zou Z."/>
            <person name="Batterham P."/>
            <person name="Edwards O.R."/>
            <person name="Feyereisen R."/>
            <person name="Gibbs R.A."/>
            <person name="Heckel D.G."/>
            <person name="McGrath A."/>
            <person name="Robin C."/>
            <person name="Scherer S.E."/>
            <person name="Worley K.C."/>
            <person name="Wu Y.D."/>
        </authorList>
    </citation>
    <scope>NUCLEOTIDE SEQUENCE [LARGE SCALE GENOMIC DNA]</scope>
    <source>
        <strain evidence="1">Harm_GR_Male_#8</strain>
        <tissue evidence="1">Whole organism</tissue>
    </source>
</reference>
<sequence>MSVCSELSRCGDSVSSKFSKVRARQSVSEVIKRVARSAPDSRAQPRRHATAIACSVPTLIYIYYIPPFNQKKSKELHNKLPNSCKNTKKKYLVGAMILGSCYG</sequence>
<dbReference type="AlphaFoldDB" id="A0A2W1BIX4"/>